<sequence length="473" mass="53785">MAILFLGLFGSCFALTAFNVYAFLYLMFKGKGFSRSANFTNWPWASLILSISPESNYHGRASLLQVYRGANLSVLLAATIPMLVLSIRGIMLRRRLGNPEFNLQDFHYARWTQAVALCITLPLTCIFIVTSLILNYVPNSWTLPMLILTQFVPEVAITAIWIRIGAYITRHERKIQSDMVESRKLLRNALLGFECNLGYLSASTAIFLHIARVGRESPDKSKIWMRVPGVVDMITRYARTPPEVRREKGFGRPELLAFAETQRPRLRLDHPPPFIIPVAHRPSERNELRASHDALDNALTFFNSVHATLNNKSSREEPPLDYDLARWLRRETPGMSLAWHSFEMSSISLGSEESEESNFALPADVEDSNQFYDSNEIQVLETFLRGVIEVVADSICLVSRPFDSTFKLPKWQIHAEGTTKLFVKLMSERGYTEAAALDLAGVWLMPILKERGRGIVQRPDMYSKEPVWEGRIP</sequence>
<keyword evidence="1" id="KW-0812">Transmembrane</keyword>
<proteinExistence type="predicted"/>
<reference evidence="2" key="1">
    <citation type="submission" date="2023-06" db="EMBL/GenBank/DDBJ databases">
        <title>Genome-scale phylogeny and comparative genomics of the fungal order Sordariales.</title>
        <authorList>
            <consortium name="Lawrence Berkeley National Laboratory"/>
            <person name="Hensen N."/>
            <person name="Bonometti L."/>
            <person name="Westerberg I."/>
            <person name="Brannstrom I.O."/>
            <person name="Guillou S."/>
            <person name="Cros-Aarteil S."/>
            <person name="Calhoun S."/>
            <person name="Haridas S."/>
            <person name="Kuo A."/>
            <person name="Mondo S."/>
            <person name="Pangilinan J."/>
            <person name="Riley R."/>
            <person name="Labutti K."/>
            <person name="Andreopoulos B."/>
            <person name="Lipzen A."/>
            <person name="Chen C."/>
            <person name="Yanf M."/>
            <person name="Daum C."/>
            <person name="Ng V."/>
            <person name="Clum A."/>
            <person name="Steindorff A."/>
            <person name="Ohm R."/>
            <person name="Martin F."/>
            <person name="Silar P."/>
            <person name="Natvig D."/>
            <person name="Lalanne C."/>
            <person name="Gautier V."/>
            <person name="Ament-Velasquez S.L."/>
            <person name="Kruys A."/>
            <person name="Hutchinson M.I."/>
            <person name="Powell A.J."/>
            <person name="Barry K."/>
            <person name="Miller A.N."/>
            <person name="Grigoriev I.V."/>
            <person name="Debuchy R."/>
            <person name="Gladieux P."/>
            <person name="Thoren M.H."/>
            <person name="Johannesson H."/>
        </authorList>
    </citation>
    <scope>NUCLEOTIDE SEQUENCE</scope>
    <source>
        <strain evidence="2">SMH4607-1</strain>
    </source>
</reference>
<evidence type="ECO:0000313" key="2">
    <source>
        <dbReference type="EMBL" id="KAK0707274.1"/>
    </source>
</evidence>
<evidence type="ECO:0000256" key="1">
    <source>
        <dbReference type="SAM" id="Phobius"/>
    </source>
</evidence>
<keyword evidence="1" id="KW-1133">Transmembrane helix</keyword>
<name>A0AA40A1C9_9PEZI</name>
<dbReference type="AlphaFoldDB" id="A0AA40A1C9"/>
<keyword evidence="1" id="KW-0472">Membrane</keyword>
<feature type="transmembrane region" description="Helical" evidence="1">
    <location>
        <begin position="111"/>
        <end position="134"/>
    </location>
</feature>
<comment type="caution">
    <text evidence="2">The sequence shown here is derived from an EMBL/GenBank/DDBJ whole genome shotgun (WGS) entry which is preliminary data.</text>
</comment>
<protein>
    <submittedName>
        <fullName evidence="2">Uncharacterized protein</fullName>
    </submittedName>
</protein>
<organism evidence="2 3">
    <name type="scientific">Lasiosphaeris hirsuta</name>
    <dbReference type="NCBI Taxonomy" id="260670"/>
    <lineage>
        <taxon>Eukaryota</taxon>
        <taxon>Fungi</taxon>
        <taxon>Dikarya</taxon>
        <taxon>Ascomycota</taxon>
        <taxon>Pezizomycotina</taxon>
        <taxon>Sordariomycetes</taxon>
        <taxon>Sordariomycetidae</taxon>
        <taxon>Sordariales</taxon>
        <taxon>Lasiosphaeriaceae</taxon>
        <taxon>Lasiosphaeris</taxon>
    </lineage>
</organism>
<keyword evidence="3" id="KW-1185">Reference proteome</keyword>
<feature type="transmembrane region" description="Helical" evidence="1">
    <location>
        <begin position="72"/>
        <end position="91"/>
    </location>
</feature>
<feature type="transmembrane region" description="Helical" evidence="1">
    <location>
        <begin position="189"/>
        <end position="211"/>
    </location>
</feature>
<gene>
    <name evidence="2" type="ORF">B0H67DRAFT_670091</name>
</gene>
<feature type="transmembrane region" description="Helical" evidence="1">
    <location>
        <begin position="146"/>
        <end position="168"/>
    </location>
</feature>
<dbReference type="Proteomes" id="UP001172102">
    <property type="component" value="Unassembled WGS sequence"/>
</dbReference>
<accession>A0AA40A1C9</accession>
<evidence type="ECO:0000313" key="3">
    <source>
        <dbReference type="Proteomes" id="UP001172102"/>
    </source>
</evidence>
<dbReference type="EMBL" id="JAUKUA010000006">
    <property type="protein sequence ID" value="KAK0707274.1"/>
    <property type="molecule type" value="Genomic_DNA"/>
</dbReference>